<dbReference type="SUPFAM" id="SSF141562">
    <property type="entry name" value="At5g01610-like"/>
    <property type="match status" value="1"/>
</dbReference>
<gene>
    <name evidence="2" type="ORF">H6P81_015174</name>
</gene>
<dbReference type="Pfam" id="PF04398">
    <property type="entry name" value="DUF538"/>
    <property type="match status" value="1"/>
</dbReference>
<evidence type="ECO:0000256" key="1">
    <source>
        <dbReference type="SAM" id="SignalP"/>
    </source>
</evidence>
<sequence>MAIPGSMPLFVLLLALGVFSPGLFPPVSSLSDDNLSTYQVLESYNFPIGILPKGALGYELDRATGKFKAYLNGPSWSPAGDPLFLPPRRLDLLCDSFKN</sequence>
<keyword evidence="1" id="KW-0732">Signal</keyword>
<feature type="signal peptide" evidence="1">
    <location>
        <begin position="1"/>
        <end position="29"/>
    </location>
</feature>
<dbReference type="AlphaFoldDB" id="A0AAV7E5F8"/>
<dbReference type="EMBL" id="JAINDJ010000006">
    <property type="protein sequence ID" value="KAG9443834.1"/>
    <property type="molecule type" value="Genomic_DNA"/>
</dbReference>
<organism evidence="2 3">
    <name type="scientific">Aristolochia fimbriata</name>
    <name type="common">White veined hardy Dutchman's pipe vine</name>
    <dbReference type="NCBI Taxonomy" id="158543"/>
    <lineage>
        <taxon>Eukaryota</taxon>
        <taxon>Viridiplantae</taxon>
        <taxon>Streptophyta</taxon>
        <taxon>Embryophyta</taxon>
        <taxon>Tracheophyta</taxon>
        <taxon>Spermatophyta</taxon>
        <taxon>Magnoliopsida</taxon>
        <taxon>Magnoliidae</taxon>
        <taxon>Piperales</taxon>
        <taxon>Aristolochiaceae</taxon>
        <taxon>Aristolochia</taxon>
    </lineage>
</organism>
<dbReference type="Gene3D" id="2.30.240.10">
    <property type="entry name" value="At5g01610-like"/>
    <property type="match status" value="1"/>
</dbReference>
<feature type="chain" id="PRO_5043596924" evidence="1">
    <location>
        <begin position="30"/>
        <end position="99"/>
    </location>
</feature>
<comment type="caution">
    <text evidence="2">The sequence shown here is derived from an EMBL/GenBank/DDBJ whole genome shotgun (WGS) entry which is preliminary data.</text>
</comment>
<evidence type="ECO:0000313" key="2">
    <source>
        <dbReference type="EMBL" id="KAG9443834.1"/>
    </source>
</evidence>
<accession>A0AAV7E5F8</accession>
<proteinExistence type="predicted"/>
<reference evidence="2 3" key="1">
    <citation type="submission" date="2021-07" db="EMBL/GenBank/DDBJ databases">
        <title>The Aristolochia fimbriata genome: insights into angiosperm evolution, floral development and chemical biosynthesis.</title>
        <authorList>
            <person name="Jiao Y."/>
        </authorList>
    </citation>
    <scope>NUCLEOTIDE SEQUENCE [LARGE SCALE GENOMIC DNA]</scope>
    <source>
        <strain evidence="2">IBCAS-2021</strain>
        <tissue evidence="2">Leaf</tissue>
    </source>
</reference>
<dbReference type="Proteomes" id="UP000825729">
    <property type="component" value="Unassembled WGS sequence"/>
</dbReference>
<name>A0AAV7E5F8_ARIFI</name>
<evidence type="ECO:0000313" key="3">
    <source>
        <dbReference type="Proteomes" id="UP000825729"/>
    </source>
</evidence>
<protein>
    <submittedName>
        <fullName evidence="2">Uncharacterized protein</fullName>
    </submittedName>
</protein>
<dbReference type="InterPro" id="IPR007493">
    <property type="entry name" value="DUF538"/>
</dbReference>
<dbReference type="InterPro" id="IPR036758">
    <property type="entry name" value="At5g01610-like"/>
</dbReference>
<keyword evidence="3" id="KW-1185">Reference proteome</keyword>